<feature type="coiled-coil region" evidence="1">
    <location>
        <begin position="252"/>
        <end position="286"/>
    </location>
</feature>
<evidence type="ECO:0000313" key="3">
    <source>
        <dbReference type="EMBL" id="TXF90405.1"/>
    </source>
</evidence>
<feature type="compositionally biased region" description="Acidic residues" evidence="2">
    <location>
        <begin position="346"/>
        <end position="363"/>
    </location>
</feature>
<dbReference type="RefSeq" id="WP_147929887.1">
    <property type="nucleotide sequence ID" value="NZ_VOXD01000007.1"/>
</dbReference>
<protein>
    <submittedName>
        <fullName evidence="3">Uncharacterized protein</fullName>
    </submittedName>
</protein>
<proteinExistence type="predicted"/>
<organism evidence="3 4">
    <name type="scientific">Neolewinella aurantiaca</name>
    <dbReference type="NCBI Taxonomy" id="2602767"/>
    <lineage>
        <taxon>Bacteria</taxon>
        <taxon>Pseudomonadati</taxon>
        <taxon>Bacteroidota</taxon>
        <taxon>Saprospiria</taxon>
        <taxon>Saprospirales</taxon>
        <taxon>Lewinellaceae</taxon>
        <taxon>Neolewinella</taxon>
    </lineage>
</organism>
<feature type="compositionally biased region" description="Basic and acidic residues" evidence="2">
    <location>
        <begin position="319"/>
        <end position="337"/>
    </location>
</feature>
<accession>A0A5C7FVN4</accession>
<dbReference type="EMBL" id="VOXD01000007">
    <property type="protein sequence ID" value="TXF90405.1"/>
    <property type="molecule type" value="Genomic_DNA"/>
</dbReference>
<dbReference type="AlphaFoldDB" id="A0A5C7FVN4"/>
<feature type="region of interest" description="Disordered" evidence="2">
    <location>
        <begin position="315"/>
        <end position="363"/>
    </location>
</feature>
<gene>
    <name evidence="3" type="ORF">FUA23_06335</name>
</gene>
<keyword evidence="1" id="KW-0175">Coiled coil</keyword>
<evidence type="ECO:0000313" key="4">
    <source>
        <dbReference type="Proteomes" id="UP000321907"/>
    </source>
</evidence>
<dbReference type="Proteomes" id="UP000321907">
    <property type="component" value="Unassembled WGS sequence"/>
</dbReference>
<evidence type="ECO:0000256" key="1">
    <source>
        <dbReference type="SAM" id="Coils"/>
    </source>
</evidence>
<name>A0A5C7FVN4_9BACT</name>
<dbReference type="OrthoDB" id="1495115at2"/>
<keyword evidence="4" id="KW-1185">Reference proteome</keyword>
<evidence type="ECO:0000256" key="2">
    <source>
        <dbReference type="SAM" id="MobiDB-lite"/>
    </source>
</evidence>
<reference evidence="3 4" key="1">
    <citation type="submission" date="2019-08" db="EMBL/GenBank/DDBJ databases">
        <title>Lewinella sp. strain SSH13 Genome sequencing and assembly.</title>
        <authorList>
            <person name="Kim I."/>
        </authorList>
    </citation>
    <scope>NUCLEOTIDE SEQUENCE [LARGE SCALE GENOMIC DNA]</scope>
    <source>
        <strain evidence="3 4">SSH13</strain>
    </source>
</reference>
<comment type="caution">
    <text evidence="3">The sequence shown here is derived from an EMBL/GenBank/DDBJ whole genome shotgun (WGS) entry which is preliminary data.</text>
</comment>
<sequence length="363" mass="37723">MAIFNDLKKLFFGAKSVAKHQASKASEAAGGLADELKDKAGDLLDDAKAAASDLADKAPGYVDQGKEALEDLSDKIWREADAAVDKGKELKDKASEAINAKLDDLNPKPEPVDLDAEIGLSLEDLGMTEVSQPAAPKSGSIDFEEGLIEDSMGKVKDAATGLKDAAGDAFNKVKDATAGVRGAAAEAADTGLNAAAKAGAGLKDQAEILAGKVGDVSEVVGAKVLEKGSDILDRGAEIGADLKGKASDFIDHANVEAEKMKMEETIEEAKRAAEVAEARARAFDGKEGARDTSESTLSGTDSFFDRAARFAEGDYANEGGKDMQIKDNPDAKPKEKGGLIAGFLDSDGDGDSLIDDAEVIDEE</sequence>